<sequence>MFTDAVFFIVDGVVVKEMMTSEFDALLDGIVDAPEFRGRNVQAVHLQIDDSLMIRGAVFFWIGFTSEGMVEADWNIPVHQLIQGANRGPDLGGGKIRIVCASQCNVPWHQQNLWDPTNETLQVLVTVVKQNKLGLLVDDESFLDMPVLEAASVVVNEADIPVLDVPVLKPAKDQVEVVAADSAMPGAPAASASDDDVRKELSALKAMFSIKVDKLHADNDHLKKRLQDSVETLKQKARDQLARINNDHDAEVARLSEQLQQVQSRLSAEQQRYIDLKEQQAEMSAGYQLEREKLLDDMQAIQAVDDQKIGKIKSAFETELAIRLDQEVAQTRNELSTREVEIFYRDEEIAILKNDLAAVQRERQNMLADKDTSTLKALEDSGVTLVAFQLGLGHINIPIADVSEFLDNKTSYLARRSNISTADFHAWQAHYNNPVCQFAEGDGQLCGVPLARVDQVVDFTQEISNQCEKHRLMLARNSLADSH</sequence>
<dbReference type="OrthoDB" id="6189582at2"/>
<dbReference type="EMBL" id="CACSIO010000012">
    <property type="protein sequence ID" value="CAA0108924.1"/>
    <property type="molecule type" value="Genomic_DNA"/>
</dbReference>
<organism evidence="3 4">
    <name type="scientific">BD1-7 clade bacterium</name>
    <dbReference type="NCBI Taxonomy" id="2029982"/>
    <lineage>
        <taxon>Bacteria</taxon>
        <taxon>Pseudomonadati</taxon>
        <taxon>Pseudomonadota</taxon>
        <taxon>Gammaproteobacteria</taxon>
        <taxon>Cellvibrionales</taxon>
        <taxon>Spongiibacteraceae</taxon>
        <taxon>BD1-7 clade</taxon>
    </lineage>
</organism>
<reference evidence="3 4" key="1">
    <citation type="submission" date="2019-11" db="EMBL/GenBank/DDBJ databases">
        <authorList>
            <person name="Holert J."/>
        </authorList>
    </citation>
    <scope>NUCLEOTIDE SEQUENCE [LARGE SCALE GENOMIC DNA]</scope>
    <source>
        <strain evidence="3">SB11_3</strain>
    </source>
</reference>
<evidence type="ECO:0000313" key="2">
    <source>
        <dbReference type="EMBL" id="CAA0093626.1"/>
    </source>
</evidence>
<protein>
    <submittedName>
        <fullName evidence="3">Uncharacterized protein</fullName>
    </submittedName>
</protein>
<evidence type="ECO:0000313" key="4">
    <source>
        <dbReference type="Proteomes" id="UP000441399"/>
    </source>
</evidence>
<dbReference type="AlphaFoldDB" id="A0A5S9PVC4"/>
<feature type="coiled-coil region" evidence="1">
    <location>
        <begin position="223"/>
        <end position="279"/>
    </location>
</feature>
<keyword evidence="1" id="KW-0175">Coiled coil</keyword>
<name>A0A5S9PVC4_9GAMM</name>
<gene>
    <name evidence="3" type="ORF">OPDIPICF_01408</name>
    <name evidence="2" type="ORF">OPDIPICF_03876</name>
</gene>
<proteinExistence type="predicted"/>
<evidence type="ECO:0000313" key="3">
    <source>
        <dbReference type="EMBL" id="CAA0108924.1"/>
    </source>
</evidence>
<accession>A0A5S9PVC4</accession>
<dbReference type="Proteomes" id="UP000441399">
    <property type="component" value="Unassembled WGS sequence"/>
</dbReference>
<evidence type="ECO:0000256" key="1">
    <source>
        <dbReference type="SAM" id="Coils"/>
    </source>
</evidence>
<dbReference type="EMBL" id="CACSIO010000003">
    <property type="protein sequence ID" value="CAA0093626.1"/>
    <property type="molecule type" value="Genomic_DNA"/>
</dbReference>
<keyword evidence="4" id="KW-1185">Reference proteome</keyword>